<accession>A0ABT8F3N8</accession>
<evidence type="ECO:0000256" key="1">
    <source>
        <dbReference type="ARBA" id="ARBA00004141"/>
    </source>
</evidence>
<protein>
    <submittedName>
        <fullName evidence="8">Cytochrome c biogenesis protein CcsA</fullName>
    </submittedName>
</protein>
<feature type="transmembrane region" description="Helical" evidence="6">
    <location>
        <begin position="77"/>
        <end position="101"/>
    </location>
</feature>
<keyword evidence="4 6" id="KW-1133">Transmembrane helix</keyword>
<keyword evidence="3" id="KW-0201">Cytochrome c-type biogenesis</keyword>
<dbReference type="Pfam" id="PF01578">
    <property type="entry name" value="Cytochrom_C_asm"/>
    <property type="match status" value="1"/>
</dbReference>
<gene>
    <name evidence="8" type="primary">ccsA</name>
    <name evidence="8" type="ORF">QWY31_03830</name>
</gene>
<sequence>MAKNWWKVLTIALVLYTLWAGLMFQVPRLAILNETIRAMHFHVPMWFGMVILLLISVVYSIRYLAKPSDDLDTRAIEFANTGVLFGILGIITGMAWATFTWGEPWSNDPKQNAAAIGLLVYFAYFILRNALEDPQQKARISAIYNIFAFSVLIPILFILPRLTDSLHPGNGGNPGFNAYDLDSKLRLVFYPAVIAWTLLGVWMSTLRIRTKNLQTFLNDSEK</sequence>
<reference evidence="8" key="1">
    <citation type="submission" date="2023-06" db="EMBL/GenBank/DDBJ databases">
        <title>Cytophagales bacterium Strain LB-30, isolated from soil.</title>
        <authorList>
            <person name="Liu B."/>
        </authorList>
    </citation>
    <scope>NUCLEOTIDE SEQUENCE</scope>
    <source>
        <strain evidence="8">LB-30</strain>
    </source>
</reference>
<name>A0ABT8F3N8_9BACT</name>
<evidence type="ECO:0000313" key="8">
    <source>
        <dbReference type="EMBL" id="MDN4164616.1"/>
    </source>
</evidence>
<feature type="domain" description="Cytochrome c assembly protein" evidence="7">
    <location>
        <begin position="10"/>
        <end position="159"/>
    </location>
</feature>
<feature type="transmembrane region" description="Helical" evidence="6">
    <location>
        <begin position="143"/>
        <end position="162"/>
    </location>
</feature>
<dbReference type="PANTHER" id="PTHR30071:SF1">
    <property type="entry name" value="CYTOCHROME B_B6 PROTEIN-RELATED"/>
    <property type="match status" value="1"/>
</dbReference>
<proteinExistence type="predicted"/>
<keyword evidence="5 6" id="KW-0472">Membrane</keyword>
<evidence type="ECO:0000256" key="4">
    <source>
        <dbReference type="ARBA" id="ARBA00022989"/>
    </source>
</evidence>
<keyword evidence="9" id="KW-1185">Reference proteome</keyword>
<evidence type="ECO:0000313" key="9">
    <source>
        <dbReference type="Proteomes" id="UP001168552"/>
    </source>
</evidence>
<feature type="transmembrane region" description="Helical" evidence="6">
    <location>
        <begin position="187"/>
        <end position="206"/>
    </location>
</feature>
<keyword evidence="2 6" id="KW-0812">Transmembrane</keyword>
<dbReference type="RefSeq" id="WP_320003144.1">
    <property type="nucleotide sequence ID" value="NZ_JAUHJS010000002.1"/>
</dbReference>
<dbReference type="InterPro" id="IPR045062">
    <property type="entry name" value="Cyt_c_biogenesis_CcsA/CcmC"/>
</dbReference>
<dbReference type="PANTHER" id="PTHR30071">
    <property type="entry name" value="HEME EXPORTER PROTEIN C"/>
    <property type="match status" value="1"/>
</dbReference>
<comment type="caution">
    <text evidence="8">The sequence shown here is derived from an EMBL/GenBank/DDBJ whole genome shotgun (WGS) entry which is preliminary data.</text>
</comment>
<evidence type="ECO:0000256" key="6">
    <source>
        <dbReference type="SAM" id="Phobius"/>
    </source>
</evidence>
<evidence type="ECO:0000256" key="2">
    <source>
        <dbReference type="ARBA" id="ARBA00022692"/>
    </source>
</evidence>
<evidence type="ECO:0000256" key="5">
    <source>
        <dbReference type="ARBA" id="ARBA00023136"/>
    </source>
</evidence>
<evidence type="ECO:0000256" key="3">
    <source>
        <dbReference type="ARBA" id="ARBA00022748"/>
    </source>
</evidence>
<evidence type="ECO:0000259" key="7">
    <source>
        <dbReference type="Pfam" id="PF01578"/>
    </source>
</evidence>
<feature type="transmembrane region" description="Helical" evidence="6">
    <location>
        <begin position="46"/>
        <end position="65"/>
    </location>
</feature>
<dbReference type="InterPro" id="IPR002541">
    <property type="entry name" value="Cyt_c_assembly"/>
</dbReference>
<organism evidence="8 9">
    <name type="scientific">Shiella aurantiaca</name>
    <dbReference type="NCBI Taxonomy" id="3058365"/>
    <lineage>
        <taxon>Bacteria</taxon>
        <taxon>Pseudomonadati</taxon>
        <taxon>Bacteroidota</taxon>
        <taxon>Cytophagia</taxon>
        <taxon>Cytophagales</taxon>
        <taxon>Shiellaceae</taxon>
        <taxon>Shiella</taxon>
    </lineage>
</organism>
<feature type="transmembrane region" description="Helical" evidence="6">
    <location>
        <begin position="113"/>
        <end position="131"/>
    </location>
</feature>
<dbReference type="Proteomes" id="UP001168552">
    <property type="component" value="Unassembled WGS sequence"/>
</dbReference>
<comment type="subcellular location">
    <subcellularLocation>
        <location evidence="1">Membrane</location>
        <topology evidence="1">Multi-pass membrane protein</topology>
    </subcellularLocation>
</comment>
<dbReference type="EMBL" id="JAUHJS010000002">
    <property type="protein sequence ID" value="MDN4164616.1"/>
    <property type="molecule type" value="Genomic_DNA"/>
</dbReference>